<proteinExistence type="predicted"/>
<accession>A0ABQ5TKV3</accession>
<sequence>MRLPENIDLTENRRFGNGFQGLIEELVDRLDSRQLGGRGSLERLIRKLGVIPWRKIGDDLSVLDPYRTLIPTGSVRNIKKALFFHKADIGEVCHCCGKDLTLVPWLKHYELCNECDKRIEMPESFYIRRLIKQ</sequence>
<dbReference type="Proteomes" id="UP001275436">
    <property type="component" value="Unassembled WGS sequence"/>
</dbReference>
<gene>
    <name evidence="1" type="ORF">MACH08_20520</name>
</gene>
<reference evidence="1 2" key="1">
    <citation type="submission" date="2023-02" db="EMBL/GenBank/DDBJ databases">
        <title>Oceanobacillus kimchii IFOP_LL358 isolated form Alexandrium catenella lab strain.</title>
        <authorList>
            <person name="Gajardo G."/>
            <person name="Ueki S."/>
            <person name="Maruyama F."/>
        </authorList>
    </citation>
    <scope>NUCLEOTIDE SEQUENCE [LARGE SCALE GENOMIC DNA]</scope>
    <source>
        <strain evidence="1 2">IFOP_LL358</strain>
    </source>
</reference>
<dbReference type="EMBL" id="BSKO01000001">
    <property type="protein sequence ID" value="GLO66268.1"/>
    <property type="molecule type" value="Genomic_DNA"/>
</dbReference>
<comment type="caution">
    <text evidence="1">The sequence shown here is derived from an EMBL/GenBank/DDBJ whole genome shotgun (WGS) entry which is preliminary data.</text>
</comment>
<dbReference type="RefSeq" id="WP_317958142.1">
    <property type="nucleotide sequence ID" value="NZ_BSKO01000001.1"/>
</dbReference>
<protein>
    <submittedName>
        <fullName evidence="1">Uncharacterized protein</fullName>
    </submittedName>
</protein>
<evidence type="ECO:0000313" key="1">
    <source>
        <dbReference type="EMBL" id="GLO66268.1"/>
    </source>
</evidence>
<evidence type="ECO:0000313" key="2">
    <source>
        <dbReference type="Proteomes" id="UP001275436"/>
    </source>
</evidence>
<organism evidence="1 2">
    <name type="scientific">Oceanobacillus kimchii</name>
    <dbReference type="NCBI Taxonomy" id="746691"/>
    <lineage>
        <taxon>Bacteria</taxon>
        <taxon>Bacillati</taxon>
        <taxon>Bacillota</taxon>
        <taxon>Bacilli</taxon>
        <taxon>Bacillales</taxon>
        <taxon>Bacillaceae</taxon>
        <taxon>Oceanobacillus</taxon>
    </lineage>
</organism>
<name>A0ABQ5TKV3_9BACI</name>
<keyword evidence="2" id="KW-1185">Reference proteome</keyword>